<feature type="transmembrane region" description="Helical" evidence="6">
    <location>
        <begin position="145"/>
        <end position="165"/>
    </location>
</feature>
<evidence type="ECO:0000313" key="8">
    <source>
        <dbReference type="Proteomes" id="UP000242757"/>
    </source>
</evidence>
<organism evidence="7 8">
    <name type="scientific">Oceanimonas doudoroffii</name>
    <dbReference type="NCBI Taxonomy" id="84158"/>
    <lineage>
        <taxon>Bacteria</taxon>
        <taxon>Pseudomonadati</taxon>
        <taxon>Pseudomonadota</taxon>
        <taxon>Gammaproteobacteria</taxon>
        <taxon>Aeromonadales</taxon>
        <taxon>Aeromonadaceae</taxon>
        <taxon>Oceanimonas</taxon>
    </lineage>
</organism>
<dbReference type="EMBL" id="NBIM01000007">
    <property type="protein sequence ID" value="OXY80809.1"/>
    <property type="molecule type" value="Genomic_DNA"/>
</dbReference>
<feature type="transmembrane region" description="Helical" evidence="6">
    <location>
        <begin position="73"/>
        <end position="90"/>
    </location>
</feature>
<dbReference type="InterPro" id="IPR001123">
    <property type="entry name" value="LeuE-type"/>
</dbReference>
<feature type="transmembrane region" description="Helical" evidence="6">
    <location>
        <begin position="177"/>
        <end position="198"/>
    </location>
</feature>
<dbReference type="PANTHER" id="PTHR30086:SF20">
    <property type="entry name" value="ARGININE EXPORTER PROTEIN ARGO-RELATED"/>
    <property type="match status" value="1"/>
</dbReference>
<dbReference type="GO" id="GO:0015171">
    <property type="term" value="F:amino acid transmembrane transporter activity"/>
    <property type="evidence" value="ECO:0007669"/>
    <property type="project" value="TreeGrafter"/>
</dbReference>
<evidence type="ECO:0000256" key="5">
    <source>
        <dbReference type="ARBA" id="ARBA00023136"/>
    </source>
</evidence>
<comment type="caution">
    <text evidence="7">The sequence shown here is derived from an EMBL/GenBank/DDBJ whole genome shotgun (WGS) entry which is preliminary data.</text>
</comment>
<keyword evidence="8" id="KW-1185">Reference proteome</keyword>
<evidence type="ECO:0000256" key="2">
    <source>
        <dbReference type="ARBA" id="ARBA00022475"/>
    </source>
</evidence>
<evidence type="ECO:0000256" key="3">
    <source>
        <dbReference type="ARBA" id="ARBA00022692"/>
    </source>
</evidence>
<proteinExistence type="predicted"/>
<protein>
    <submittedName>
        <fullName evidence="7">Amino acid transporter</fullName>
    </submittedName>
</protein>
<evidence type="ECO:0000256" key="1">
    <source>
        <dbReference type="ARBA" id="ARBA00004651"/>
    </source>
</evidence>
<comment type="subcellular location">
    <subcellularLocation>
        <location evidence="1">Cell membrane</location>
        <topology evidence="1">Multi-pass membrane protein</topology>
    </subcellularLocation>
</comment>
<dbReference type="PANTHER" id="PTHR30086">
    <property type="entry name" value="ARGININE EXPORTER PROTEIN ARGO"/>
    <property type="match status" value="1"/>
</dbReference>
<dbReference type="GO" id="GO:0005886">
    <property type="term" value="C:plasma membrane"/>
    <property type="evidence" value="ECO:0007669"/>
    <property type="project" value="UniProtKB-SubCell"/>
</dbReference>
<keyword evidence="4 6" id="KW-1133">Transmembrane helix</keyword>
<gene>
    <name evidence="7" type="ORF">B6S08_15380</name>
</gene>
<dbReference type="Proteomes" id="UP000242757">
    <property type="component" value="Unassembled WGS sequence"/>
</dbReference>
<keyword evidence="3 6" id="KW-0812">Transmembrane</keyword>
<sequence>MSTFLSGFALSFSLILAIGSQNAFVLKQGIKRHHVFVVCAVCALSDAVLISLGVAGFGAIVKQFPAIETVARYGGATFLAVYAFLSFKSAFATSHAMTAAGDTRQSLPKTVAICLAFTWLNPHVYLDTVVLLGSISTQYQPAQGLFALGAICASLVFFFSLGYGARVLAPVFQRPQAWKVLEFVVGVMMTTIAATLVMGA</sequence>
<evidence type="ECO:0000313" key="7">
    <source>
        <dbReference type="EMBL" id="OXY80809.1"/>
    </source>
</evidence>
<accession>A0A233RBQ1</accession>
<feature type="transmembrane region" description="Helical" evidence="6">
    <location>
        <begin position="35"/>
        <end position="61"/>
    </location>
</feature>
<keyword evidence="5 6" id="KW-0472">Membrane</keyword>
<feature type="transmembrane region" description="Helical" evidence="6">
    <location>
        <begin position="110"/>
        <end position="133"/>
    </location>
</feature>
<dbReference type="OrthoDB" id="5638726at2"/>
<evidence type="ECO:0000256" key="6">
    <source>
        <dbReference type="SAM" id="Phobius"/>
    </source>
</evidence>
<dbReference type="AlphaFoldDB" id="A0A233RBQ1"/>
<name>A0A233RBQ1_9GAMM</name>
<evidence type="ECO:0000256" key="4">
    <source>
        <dbReference type="ARBA" id="ARBA00022989"/>
    </source>
</evidence>
<dbReference type="RefSeq" id="WP_094201696.1">
    <property type="nucleotide sequence ID" value="NZ_NBIM01000007.1"/>
</dbReference>
<reference evidence="7 8" key="1">
    <citation type="submission" date="2017-08" db="EMBL/GenBank/DDBJ databases">
        <title>A Genome Sequence of Oceanimonas doudoroffii ATCC 27123T.</title>
        <authorList>
            <person name="Brennan M.A."/>
            <person name="Maclea K.S."/>
            <person name="Mcclelland W.D."/>
            <person name="Trachtenberg A.M."/>
        </authorList>
    </citation>
    <scope>NUCLEOTIDE SEQUENCE [LARGE SCALE GENOMIC DNA]</scope>
    <source>
        <strain evidence="7 8">ATCC 27123</strain>
    </source>
</reference>
<dbReference type="Pfam" id="PF01810">
    <property type="entry name" value="LysE"/>
    <property type="match status" value="1"/>
</dbReference>
<keyword evidence="2" id="KW-1003">Cell membrane</keyword>